<name>A0A371J2D4_9FIRM</name>
<dbReference type="EMBL" id="NOJY02000019">
    <property type="protein sequence ID" value="RDY26854.1"/>
    <property type="molecule type" value="Genomic_DNA"/>
</dbReference>
<organism evidence="2 3">
    <name type="scientific">Romboutsia weinsteinii</name>
    <dbReference type="NCBI Taxonomy" id="2020949"/>
    <lineage>
        <taxon>Bacteria</taxon>
        <taxon>Bacillati</taxon>
        <taxon>Bacillota</taxon>
        <taxon>Clostridia</taxon>
        <taxon>Peptostreptococcales</taxon>
        <taxon>Peptostreptococcaceae</taxon>
        <taxon>Romboutsia</taxon>
    </lineage>
</organism>
<sequence>MNYLDLYLIRNNCKRYDVHKKTGISQQLLSTHTKKEVGKYSVKVLTALADTLGKTSGEVLDELFALEKENLAWEVFNPEELLIGLKDKWDIIIIKGAYAKEIYKLMKYQLSETELMGMELGSAGVLSVFAYAIDSVRDLFSNLEKIDKDIETKLRLYKLKEVSDDKLVLSLKQLDY</sequence>
<protein>
    <submittedName>
        <fullName evidence="2">XRE family transcriptional regulator</fullName>
    </submittedName>
</protein>
<dbReference type="InterPro" id="IPR001387">
    <property type="entry name" value="Cro/C1-type_HTH"/>
</dbReference>
<feature type="domain" description="HTH cro/C1-type" evidence="1">
    <location>
        <begin position="4"/>
        <end position="60"/>
    </location>
</feature>
<reference evidence="2 3" key="1">
    <citation type="journal article" date="2017" name="Genome Announc.">
        <title>Draft Genome Sequence of Romboutsia weinsteinii sp. nov. Strain CCRI-19649(T) Isolated from Surface Water.</title>
        <authorList>
            <person name="Maheux A.F."/>
            <person name="Boudreau D.K."/>
            <person name="Berube E."/>
            <person name="Boissinot M."/>
            <person name="Cantin P."/>
            <person name="Raymond F."/>
            <person name="Corbeil J."/>
            <person name="Omar R.F."/>
            <person name="Bergeron M.G."/>
        </authorList>
    </citation>
    <scope>NUCLEOTIDE SEQUENCE [LARGE SCALE GENOMIC DNA]</scope>
    <source>
        <strain evidence="2 3">CCRI-19649</strain>
    </source>
</reference>
<dbReference type="Proteomes" id="UP000215694">
    <property type="component" value="Unassembled WGS sequence"/>
</dbReference>
<dbReference type="AlphaFoldDB" id="A0A371J2D4"/>
<gene>
    <name evidence="2" type="ORF">CHL78_011690</name>
</gene>
<proteinExistence type="predicted"/>
<dbReference type="OrthoDB" id="2937982at2"/>
<evidence type="ECO:0000313" key="2">
    <source>
        <dbReference type="EMBL" id="RDY26854.1"/>
    </source>
</evidence>
<comment type="caution">
    <text evidence="2">The sequence shown here is derived from an EMBL/GenBank/DDBJ whole genome shotgun (WGS) entry which is preliminary data.</text>
</comment>
<keyword evidence="3" id="KW-1185">Reference proteome</keyword>
<evidence type="ECO:0000259" key="1">
    <source>
        <dbReference type="Pfam" id="PF13443"/>
    </source>
</evidence>
<dbReference type="RefSeq" id="WP_094366734.1">
    <property type="nucleotide sequence ID" value="NZ_NOJY02000019.1"/>
</dbReference>
<evidence type="ECO:0000313" key="3">
    <source>
        <dbReference type="Proteomes" id="UP000215694"/>
    </source>
</evidence>
<dbReference type="Pfam" id="PF13443">
    <property type="entry name" value="HTH_26"/>
    <property type="match status" value="1"/>
</dbReference>
<accession>A0A371J2D4</accession>